<dbReference type="AlphaFoldDB" id="A0A1E5L897"/>
<protein>
    <recommendedName>
        <fullName evidence="1">Phage head morphogenesis domain-containing protein</fullName>
    </recommendedName>
</protein>
<dbReference type="EMBL" id="MJAT01000006">
    <property type="protein sequence ID" value="OEH86244.1"/>
    <property type="molecule type" value="Genomic_DNA"/>
</dbReference>
<evidence type="ECO:0000259" key="1">
    <source>
        <dbReference type="Pfam" id="PF04233"/>
    </source>
</evidence>
<dbReference type="STRING" id="1390249.BHU72_11970"/>
<accession>A0A1E5L897</accession>
<keyword evidence="3" id="KW-1185">Reference proteome</keyword>
<comment type="caution">
    <text evidence="2">The sequence shown here is derived from an EMBL/GenBank/DDBJ whole genome shotgun (WGS) entry which is preliminary data.</text>
</comment>
<name>A0A1E5L897_9FIRM</name>
<dbReference type="RefSeq" id="WP_069701472.1">
    <property type="nucleotide sequence ID" value="NZ_MJAT01000006.1"/>
</dbReference>
<feature type="domain" description="Phage head morphogenesis" evidence="1">
    <location>
        <begin position="150"/>
        <end position="269"/>
    </location>
</feature>
<dbReference type="InterPro" id="IPR006528">
    <property type="entry name" value="Phage_head_morphogenesis_dom"/>
</dbReference>
<dbReference type="Pfam" id="PF04233">
    <property type="entry name" value="Phage_Mu_F"/>
    <property type="match status" value="1"/>
</dbReference>
<sequence length="303" mass="34920">MSLTKIFSQADKHLEKMTVKTEKEIIKAYSESLKSIRAQLADVFARFGTDDSLDYSVMQKYNRLAHLEQEIISELRSLTGKNAKSLTTSLFDMFEESYLYTVYAVESEAQIKLGMNRINRKIIEKAIQNPITGLTLNDRLKKNRNDVIINIRQQITQGLIQGESYQKMARRIKSTLEGDVKKAMRVVQTEAHRVQQQGRLDPLDKFEEKGIKLAKVWVATLDDRTRDSHQDLDGQHADKDGFFELNGMTAEAPGMFGVAEEDINCRCTFRIEILDYAPEVRRARNQGIIPYTTYRDWKENRVA</sequence>
<evidence type="ECO:0000313" key="2">
    <source>
        <dbReference type="EMBL" id="OEH86244.1"/>
    </source>
</evidence>
<dbReference type="NCBIfam" id="TIGR01641">
    <property type="entry name" value="phageSPP1_gp7"/>
    <property type="match status" value="1"/>
</dbReference>
<reference evidence="2 3" key="1">
    <citation type="submission" date="2016-09" db="EMBL/GenBank/DDBJ databases">
        <title>Desulfuribacillus arsenicus sp. nov., an obligately anaerobic, dissimilatory arsenic- and antimonate-reducing bacterium isolated from anoxic sediments.</title>
        <authorList>
            <person name="Abin C.A."/>
            <person name="Hollibaugh J.T."/>
        </authorList>
    </citation>
    <scope>NUCLEOTIDE SEQUENCE [LARGE SCALE GENOMIC DNA]</scope>
    <source>
        <strain evidence="2 3">MLFW-2</strain>
    </source>
</reference>
<gene>
    <name evidence="2" type="ORF">BHU72_11970</name>
</gene>
<organism evidence="2 3">
    <name type="scientific">Desulfuribacillus stibiiarsenatis</name>
    <dbReference type="NCBI Taxonomy" id="1390249"/>
    <lineage>
        <taxon>Bacteria</taxon>
        <taxon>Bacillati</taxon>
        <taxon>Bacillota</taxon>
        <taxon>Desulfuribacillia</taxon>
        <taxon>Desulfuribacillales</taxon>
        <taxon>Desulfuribacillaceae</taxon>
        <taxon>Desulfuribacillus</taxon>
    </lineage>
</organism>
<dbReference type="Proteomes" id="UP000095255">
    <property type="component" value="Unassembled WGS sequence"/>
</dbReference>
<proteinExistence type="predicted"/>
<evidence type="ECO:0000313" key="3">
    <source>
        <dbReference type="Proteomes" id="UP000095255"/>
    </source>
</evidence>